<dbReference type="PANTHER" id="PTHR47829:SF1">
    <property type="entry name" value="HAD FAMILY PHOSPHATASE"/>
    <property type="match status" value="1"/>
</dbReference>
<dbReference type="GeneID" id="37022591"/>
<accession>A0A316VB08</accession>
<name>A0A316VB08_9BASI</name>
<dbReference type="InterPro" id="IPR023198">
    <property type="entry name" value="PGP-like_dom2"/>
</dbReference>
<dbReference type="InterPro" id="IPR006439">
    <property type="entry name" value="HAD-SF_hydro_IA"/>
</dbReference>
<dbReference type="SFLD" id="SFLDG01129">
    <property type="entry name" value="C1.5:_HAD__Beta-PGM__Phosphata"/>
    <property type="match status" value="1"/>
</dbReference>
<dbReference type="AlphaFoldDB" id="A0A316VB08"/>
<dbReference type="STRING" id="1280837.A0A316VB08"/>
<dbReference type="SFLD" id="SFLDS00003">
    <property type="entry name" value="Haloacid_Dehalogenase"/>
    <property type="match status" value="1"/>
</dbReference>
<dbReference type="Gene3D" id="3.40.50.1000">
    <property type="entry name" value="HAD superfamily/HAD-like"/>
    <property type="match status" value="1"/>
</dbReference>
<dbReference type="InterPro" id="IPR009009">
    <property type="entry name" value="RlpA-like_DPBB"/>
</dbReference>
<dbReference type="NCBIfam" id="TIGR01509">
    <property type="entry name" value="HAD-SF-IA-v3"/>
    <property type="match status" value="1"/>
</dbReference>
<dbReference type="RefSeq" id="XP_025354952.1">
    <property type="nucleotide sequence ID" value="XM_025500810.1"/>
</dbReference>
<dbReference type="SUPFAM" id="SSF56784">
    <property type="entry name" value="HAD-like"/>
    <property type="match status" value="1"/>
</dbReference>
<dbReference type="Pfam" id="PF03330">
    <property type="entry name" value="DPBB_1"/>
    <property type="match status" value="1"/>
</dbReference>
<dbReference type="GO" id="GO:0016791">
    <property type="term" value="F:phosphatase activity"/>
    <property type="evidence" value="ECO:0007669"/>
    <property type="project" value="UniProtKB-ARBA"/>
</dbReference>
<dbReference type="Gene3D" id="1.10.150.240">
    <property type="entry name" value="Putative phosphatase, domain 2"/>
    <property type="match status" value="1"/>
</dbReference>
<evidence type="ECO:0000313" key="2">
    <source>
        <dbReference type="EMBL" id="PWN34650.1"/>
    </source>
</evidence>
<dbReference type="Pfam" id="PF04707">
    <property type="entry name" value="PRELI"/>
    <property type="match status" value="1"/>
</dbReference>
<dbReference type="EMBL" id="KZ819603">
    <property type="protein sequence ID" value="PWN34650.1"/>
    <property type="molecule type" value="Genomic_DNA"/>
</dbReference>
<reference evidence="2 3" key="1">
    <citation type="journal article" date="2018" name="Mol. Biol. Evol.">
        <title>Broad Genomic Sampling Reveals a Smut Pathogenic Ancestry of the Fungal Clade Ustilaginomycotina.</title>
        <authorList>
            <person name="Kijpornyongpan T."/>
            <person name="Mondo S.J."/>
            <person name="Barry K."/>
            <person name="Sandor L."/>
            <person name="Lee J."/>
            <person name="Lipzen A."/>
            <person name="Pangilinan J."/>
            <person name="LaButti K."/>
            <person name="Hainaut M."/>
            <person name="Henrissat B."/>
            <person name="Grigoriev I.V."/>
            <person name="Spatafora J.W."/>
            <person name="Aime M.C."/>
        </authorList>
    </citation>
    <scope>NUCLEOTIDE SEQUENCE [LARGE SCALE GENOMIC DNA]</scope>
    <source>
        <strain evidence="2 3">MCA 3882</strain>
    </source>
</reference>
<dbReference type="InterPro" id="IPR052898">
    <property type="entry name" value="ACAD10-like"/>
</dbReference>
<dbReference type="SUPFAM" id="SSF50685">
    <property type="entry name" value="Barwin-like endoglucanases"/>
    <property type="match status" value="1"/>
</dbReference>
<organism evidence="2 3">
    <name type="scientific">Meira miltonrushii</name>
    <dbReference type="NCBI Taxonomy" id="1280837"/>
    <lineage>
        <taxon>Eukaryota</taxon>
        <taxon>Fungi</taxon>
        <taxon>Dikarya</taxon>
        <taxon>Basidiomycota</taxon>
        <taxon>Ustilaginomycotina</taxon>
        <taxon>Exobasidiomycetes</taxon>
        <taxon>Exobasidiales</taxon>
        <taxon>Brachybasidiaceae</taxon>
        <taxon>Meira</taxon>
    </lineage>
</organism>
<keyword evidence="3" id="KW-1185">Reference proteome</keyword>
<feature type="domain" description="PRELI/MSF1" evidence="1">
    <location>
        <begin position="305"/>
        <end position="489"/>
    </location>
</feature>
<dbReference type="CDD" id="cd22191">
    <property type="entry name" value="DPBB_RlpA_EXP_N-like"/>
    <property type="match status" value="1"/>
</dbReference>
<gene>
    <name evidence="2" type="ORF">FA14DRAFT_178057</name>
</gene>
<proteinExistence type="predicted"/>
<dbReference type="Pfam" id="PF00702">
    <property type="entry name" value="Hydrolase"/>
    <property type="match status" value="1"/>
</dbReference>
<evidence type="ECO:0000259" key="1">
    <source>
        <dbReference type="PROSITE" id="PS50904"/>
    </source>
</evidence>
<dbReference type="InterPro" id="IPR006797">
    <property type="entry name" value="PRELI/MSF1_dom"/>
</dbReference>
<dbReference type="InterPro" id="IPR036412">
    <property type="entry name" value="HAD-like_sf"/>
</dbReference>
<dbReference type="InterPro" id="IPR036908">
    <property type="entry name" value="RlpA-like_sf"/>
</dbReference>
<dbReference type="CDD" id="cd02603">
    <property type="entry name" value="HAD_sEH-N_like"/>
    <property type="match status" value="1"/>
</dbReference>
<dbReference type="Gene3D" id="2.40.40.10">
    <property type="entry name" value="RlpA-like domain"/>
    <property type="match status" value="1"/>
</dbReference>
<dbReference type="PANTHER" id="PTHR47829">
    <property type="entry name" value="HYDROLASE, PUTATIVE (AFU_ORTHOLOGUE AFUA_1G12880)-RELATED"/>
    <property type="match status" value="1"/>
</dbReference>
<dbReference type="InterPro" id="IPR023214">
    <property type="entry name" value="HAD_sf"/>
</dbReference>
<dbReference type="InParanoid" id="A0A316VB08"/>
<sequence>MSTSKPIPKACIFDIGGVVVGSPLVGINKYEKQHGLPFNYLNVAITQTGKEGAFQRLERSEIDMYTFYRQFGEELSKTELMNEWYKGFCKMRGMQPPTSLPSSLKVDGRELFGIMMRESTRIDPLVAEAIKRLKASKKFTIAALTNNFSPPTTTSSSSHEKVPSLEEELKHLGLDKDTALIKSFFDHYIESAVTGMRKPELGFYKHALEIVQAKPEEVVFLDDIGINLKAAQSLGIQTIRVTPKSSLPAIRELEKVVQMSLISEEDAKKEEQRLAKLQQKKDSKLYLLFRSFTFIVATPYTTAMPKSFDNQYDLPYPWARSALAVWHKYPNPFATHVVSMDVIEQSYDPETDLLRVERVLGVQQGAPGWAVKLLGGTKDTYVREVTMIDPSNQSFEMTSTNLSLSRYLLVKEYITYLPSKAIGASLHQPAGMTTFTQKALIECTGLSGGMLDKAAKKVEEMSQRRFGENADKGKEDHAGTATWFRQDSEGSCGHWSKDHDMIVALPTSINGDKYCGQTVVVKYKNKTIRAKVVDTCPPCDSRHLDLSTGAFAALTGGNLDLGLVDVQWHIQG</sequence>
<dbReference type="Proteomes" id="UP000245771">
    <property type="component" value="Unassembled WGS sequence"/>
</dbReference>
<dbReference type="PROSITE" id="PS50904">
    <property type="entry name" value="PRELI_MSF1"/>
    <property type="match status" value="1"/>
</dbReference>
<protein>
    <submittedName>
        <fullName evidence="2">MSF1-domain-containing protein</fullName>
    </submittedName>
</protein>
<evidence type="ECO:0000313" key="3">
    <source>
        <dbReference type="Proteomes" id="UP000245771"/>
    </source>
</evidence>
<dbReference type="OrthoDB" id="1694274at2759"/>